<dbReference type="SMART" id="SM00448">
    <property type="entry name" value="REC"/>
    <property type="match status" value="1"/>
</dbReference>
<feature type="domain" description="Response regulatory" evidence="8">
    <location>
        <begin position="903"/>
        <end position="1019"/>
    </location>
</feature>
<dbReference type="GO" id="GO:0000155">
    <property type="term" value="F:phosphorelay sensor kinase activity"/>
    <property type="evidence" value="ECO:0007669"/>
    <property type="project" value="InterPro"/>
</dbReference>
<dbReference type="Proteomes" id="UP000818603">
    <property type="component" value="Unassembled WGS sequence"/>
</dbReference>
<dbReference type="PANTHER" id="PTHR43065:SF42">
    <property type="entry name" value="TWO-COMPONENT SENSOR PPRA"/>
    <property type="match status" value="1"/>
</dbReference>
<evidence type="ECO:0000256" key="5">
    <source>
        <dbReference type="SAM" id="MobiDB-lite"/>
    </source>
</evidence>
<feature type="compositionally biased region" description="Basic and acidic residues" evidence="5">
    <location>
        <begin position="83"/>
        <end position="97"/>
    </location>
</feature>
<gene>
    <name evidence="10" type="ORF">FF098_014430</name>
    <name evidence="9" type="ORF">GCM10011355_28120</name>
</gene>
<dbReference type="SUPFAM" id="SSF55874">
    <property type="entry name" value="ATPase domain of HSP90 chaperone/DNA topoisomerase II/histidine kinase"/>
    <property type="match status" value="1"/>
</dbReference>
<accession>A0A8J3ERU6</accession>
<dbReference type="PANTHER" id="PTHR43065">
    <property type="entry name" value="SENSOR HISTIDINE KINASE"/>
    <property type="match status" value="1"/>
</dbReference>
<feature type="modified residue" description="4-aspartylphosphate" evidence="4">
    <location>
        <position position="954"/>
    </location>
</feature>
<feature type="compositionally biased region" description="Basic and acidic residues" evidence="5">
    <location>
        <begin position="125"/>
        <end position="136"/>
    </location>
</feature>
<dbReference type="SUPFAM" id="SSF47384">
    <property type="entry name" value="Homodimeric domain of signal transducing histidine kinase"/>
    <property type="match status" value="1"/>
</dbReference>
<keyword evidence="12" id="KW-1185">Reference proteome</keyword>
<dbReference type="SUPFAM" id="SSF52172">
    <property type="entry name" value="CheY-like"/>
    <property type="match status" value="1"/>
</dbReference>
<keyword evidence="6" id="KW-0472">Membrane</keyword>
<evidence type="ECO:0000256" key="6">
    <source>
        <dbReference type="SAM" id="Phobius"/>
    </source>
</evidence>
<feature type="compositionally biased region" description="Low complexity" evidence="5">
    <location>
        <begin position="137"/>
        <end position="146"/>
    </location>
</feature>
<keyword evidence="3 4" id="KW-0597">Phosphoprotein</keyword>
<dbReference type="InterPro" id="IPR003661">
    <property type="entry name" value="HisK_dim/P_dom"/>
</dbReference>
<dbReference type="EMBL" id="BMGZ01000003">
    <property type="protein sequence ID" value="GGI00257.1"/>
    <property type="molecule type" value="Genomic_DNA"/>
</dbReference>
<dbReference type="SMART" id="SM00388">
    <property type="entry name" value="HisKA"/>
    <property type="match status" value="1"/>
</dbReference>
<dbReference type="InterPro" id="IPR005467">
    <property type="entry name" value="His_kinase_dom"/>
</dbReference>
<protein>
    <recommendedName>
        <fullName evidence="2">histidine kinase</fullName>
        <ecNumber evidence="2">2.7.13.3</ecNumber>
    </recommendedName>
</protein>
<feature type="region of interest" description="Disordered" evidence="5">
    <location>
        <begin position="1"/>
        <end position="171"/>
    </location>
</feature>
<dbReference type="Pfam" id="PF00072">
    <property type="entry name" value="Response_reg"/>
    <property type="match status" value="1"/>
</dbReference>
<evidence type="ECO:0000256" key="2">
    <source>
        <dbReference type="ARBA" id="ARBA00012438"/>
    </source>
</evidence>
<dbReference type="InterPro" id="IPR011006">
    <property type="entry name" value="CheY-like_superfamily"/>
</dbReference>
<evidence type="ECO:0000259" key="7">
    <source>
        <dbReference type="PROSITE" id="PS50109"/>
    </source>
</evidence>
<dbReference type="RefSeq" id="WP_155141820.1">
    <property type="nucleotide sequence ID" value="NZ_BMGZ01000003.1"/>
</dbReference>
<dbReference type="CDD" id="cd00156">
    <property type="entry name" value="REC"/>
    <property type="match status" value="1"/>
</dbReference>
<name>A0A8J3ERU6_9PROT</name>
<evidence type="ECO:0000313" key="9">
    <source>
        <dbReference type="EMBL" id="GGI00257.1"/>
    </source>
</evidence>
<dbReference type="Pfam" id="PF00512">
    <property type="entry name" value="HisKA"/>
    <property type="match status" value="1"/>
</dbReference>
<evidence type="ECO:0000313" key="11">
    <source>
        <dbReference type="Proteomes" id="UP000621856"/>
    </source>
</evidence>
<reference evidence="9" key="1">
    <citation type="journal article" date="2014" name="Int. J. Syst. Evol. Microbiol.">
        <title>Complete genome sequence of Corynebacterium casei LMG S-19264T (=DSM 44701T), isolated from a smear-ripened cheese.</title>
        <authorList>
            <consortium name="US DOE Joint Genome Institute (JGI-PGF)"/>
            <person name="Walter F."/>
            <person name="Albersmeier A."/>
            <person name="Kalinowski J."/>
            <person name="Ruckert C."/>
        </authorList>
    </citation>
    <scope>NUCLEOTIDE SEQUENCE</scope>
    <source>
        <strain evidence="9">CGMCC 1.14984</strain>
    </source>
</reference>
<evidence type="ECO:0000313" key="12">
    <source>
        <dbReference type="Proteomes" id="UP000818603"/>
    </source>
</evidence>
<evidence type="ECO:0000256" key="4">
    <source>
        <dbReference type="PROSITE-ProRule" id="PRU00169"/>
    </source>
</evidence>
<dbReference type="PRINTS" id="PR00344">
    <property type="entry name" value="BCTRLSENSOR"/>
</dbReference>
<dbReference type="InterPro" id="IPR036890">
    <property type="entry name" value="HATPase_C_sf"/>
</dbReference>
<dbReference type="Gene3D" id="3.40.50.2300">
    <property type="match status" value="1"/>
</dbReference>
<keyword evidence="6" id="KW-0812">Transmembrane</keyword>
<dbReference type="InterPro" id="IPR036097">
    <property type="entry name" value="HisK_dim/P_sf"/>
</dbReference>
<comment type="caution">
    <text evidence="9">The sequence shown here is derived from an EMBL/GenBank/DDBJ whole genome shotgun (WGS) entry which is preliminary data.</text>
</comment>
<dbReference type="SMART" id="SM00387">
    <property type="entry name" value="HATPase_c"/>
    <property type="match status" value="1"/>
</dbReference>
<dbReference type="InterPro" id="IPR004358">
    <property type="entry name" value="Sig_transdc_His_kin-like_C"/>
</dbReference>
<dbReference type="Gene3D" id="3.30.565.10">
    <property type="entry name" value="Histidine kinase-like ATPase, C-terminal domain"/>
    <property type="match status" value="1"/>
</dbReference>
<reference evidence="10 12" key="2">
    <citation type="submission" date="2020-02" db="EMBL/GenBank/DDBJ databases">
        <title>Genome sequence of Parvularcula flava strain NH6-79.</title>
        <authorList>
            <person name="Abdul Karim M.H."/>
            <person name="Lam M.Q."/>
            <person name="Chen S.J."/>
            <person name="Yahya A."/>
            <person name="Shahir S."/>
            <person name="Shamsir M.S."/>
            <person name="Chong C.S."/>
        </authorList>
    </citation>
    <scope>NUCLEOTIDE SEQUENCE [LARGE SCALE GENOMIC DNA]</scope>
    <source>
        <strain evidence="10 12">NH6-79</strain>
    </source>
</reference>
<evidence type="ECO:0000256" key="1">
    <source>
        <dbReference type="ARBA" id="ARBA00000085"/>
    </source>
</evidence>
<evidence type="ECO:0000259" key="8">
    <source>
        <dbReference type="PROSITE" id="PS50110"/>
    </source>
</evidence>
<keyword evidence="6" id="KW-1133">Transmembrane helix</keyword>
<proteinExistence type="predicted"/>
<sequence length="1021" mass="110858">MLQGFKKKSTSAQKERKKSSLDDLPKDVSFEDKTLAKSFDDAFEATAPSEVRRENKISTSENKGSTKGEGKSQRGALGISAIDELRMAMKAEEKDDVSTANRPSREGEDEPAANPVEAQQSRIIEQLEKAEKKSATDKPAAVTAAANEEDSDDTPQADPQAAPQPAAAPAQTSVIDLEPEKPSLINRLFEKVAPFIVWGSMGCVVASVLYALTVGVASGVPWLILLGGLAGILLLMIGGAVTKSFSPLMLAGVLMHRATGNDKTRAVQLAGKDILEPLGLAEDILNADKDARLVTTREGVVVYANEAYQQVAEQAGIRGTSGLPPRIDRLFNASGPESRKVFRLCRAAKSGQPTEEIITQMMGAEAGAARLRRFEISLRVMRDKGEHIAWRLREQEVEDVVDTLTTAYRKYPRPVFGLERSGQIVWYNEAMAEWVGTIKGSLQLSDFILGEADDIVEELWDENEKPTESRMRKRAGGAVDISLTPFLRGGVGEGFVCIELQPVEVGDAAARELASASGDMTEAPFGIAVVEGDIGSDARLAEINKVFADLFEIEGNNPLFSECFSEQVARDLASALKTRNTNSALARPVEVKIGDGASAKFVHLYARPVKRRRGSYGKRQTVLYSVDVSFQKRMEEDYSQDQKLKTIGHLAGSIAHDFNNLLLVIMGSCEFLMRRHAAGDPSYPDLVLIQQNAQRAKNLTSNLLAFSRKQTLQSEVLSVTEMLRDFSPFLNRSITERVTLNVVNGRGLPKVKADKGQLELAVMNLAVNARDAMPKGGELTIETKLVKAPDVAAYGYAVLDDVDQVLIEVSDSGTGVPEDIAEKIFEPFFTTKGEGKGTGLGLSTVYGVIGQMGGRIFLHNRPGEGATFRIFLPASYEEETTREAPADGANKVSESADLTGKGRILIVEDEDGARTIVVRALQMCGYEIVEATDGEEAMDILDEDDKPFDLVLSDIMMPEMDGPTFIQEAGERLGKAKVIFMSGYAETAMRDKLEAIEGAGYLQKPFSLKTVAAKVKEALAV</sequence>
<feature type="compositionally biased region" description="Low complexity" evidence="5">
    <location>
        <begin position="156"/>
        <end position="171"/>
    </location>
</feature>
<dbReference type="AlphaFoldDB" id="A0A8J3ERU6"/>
<dbReference type="Pfam" id="PF02518">
    <property type="entry name" value="HATPase_c"/>
    <property type="match status" value="1"/>
</dbReference>
<feature type="transmembrane region" description="Helical" evidence="6">
    <location>
        <begin position="192"/>
        <end position="213"/>
    </location>
</feature>
<evidence type="ECO:0000313" key="10">
    <source>
        <dbReference type="EMBL" id="NHK29116.1"/>
    </source>
</evidence>
<dbReference type="CDD" id="cd00082">
    <property type="entry name" value="HisKA"/>
    <property type="match status" value="1"/>
</dbReference>
<reference evidence="9" key="3">
    <citation type="submission" date="2020-09" db="EMBL/GenBank/DDBJ databases">
        <authorList>
            <person name="Sun Q."/>
            <person name="Zhou Y."/>
        </authorList>
    </citation>
    <scope>NUCLEOTIDE SEQUENCE</scope>
    <source>
        <strain evidence="9">CGMCC 1.14984</strain>
    </source>
</reference>
<feature type="compositionally biased region" description="Basic and acidic residues" evidence="5">
    <location>
        <begin position="18"/>
        <end position="40"/>
    </location>
</feature>
<dbReference type="EMBL" id="VCJR02000003">
    <property type="protein sequence ID" value="NHK29116.1"/>
    <property type="molecule type" value="Genomic_DNA"/>
</dbReference>
<dbReference type="InterPro" id="IPR001789">
    <property type="entry name" value="Sig_transdc_resp-reg_receiver"/>
</dbReference>
<feature type="transmembrane region" description="Helical" evidence="6">
    <location>
        <begin position="219"/>
        <end position="241"/>
    </location>
</feature>
<dbReference type="Proteomes" id="UP000621856">
    <property type="component" value="Unassembled WGS sequence"/>
</dbReference>
<feature type="domain" description="Histidine kinase" evidence="7">
    <location>
        <begin position="653"/>
        <end position="876"/>
    </location>
</feature>
<evidence type="ECO:0000256" key="3">
    <source>
        <dbReference type="ARBA" id="ARBA00022553"/>
    </source>
</evidence>
<organism evidence="9 11">
    <name type="scientific">Aquisalinus luteolus</name>
    <dbReference type="NCBI Taxonomy" id="1566827"/>
    <lineage>
        <taxon>Bacteria</taxon>
        <taxon>Pseudomonadati</taxon>
        <taxon>Pseudomonadota</taxon>
        <taxon>Alphaproteobacteria</taxon>
        <taxon>Parvularculales</taxon>
        <taxon>Parvularculaceae</taxon>
        <taxon>Aquisalinus</taxon>
    </lineage>
</organism>
<dbReference type="Gene3D" id="1.10.287.130">
    <property type="match status" value="1"/>
</dbReference>
<dbReference type="InterPro" id="IPR003594">
    <property type="entry name" value="HATPase_dom"/>
</dbReference>
<dbReference type="PROSITE" id="PS50109">
    <property type="entry name" value="HIS_KIN"/>
    <property type="match status" value="1"/>
</dbReference>
<comment type="catalytic activity">
    <reaction evidence="1">
        <text>ATP + protein L-histidine = ADP + protein N-phospho-L-histidine.</text>
        <dbReference type="EC" id="2.7.13.3"/>
    </reaction>
</comment>
<dbReference type="EC" id="2.7.13.3" evidence="2"/>
<dbReference type="PROSITE" id="PS50110">
    <property type="entry name" value="RESPONSE_REGULATORY"/>
    <property type="match status" value="1"/>
</dbReference>